<proteinExistence type="predicted"/>
<sequence length="80" mass="9156">MADTGHGCLSRSSRFILVLALLVQLFWFTGGRHSGETAFNGCIGRRYERCKLRRARLLRARRRRQEFCVSSSTDSTATFI</sequence>
<dbReference type="AlphaFoldDB" id="A0AA39U2F8"/>
<feature type="chain" id="PRO_5041429332" description="Secreted protein" evidence="1">
    <location>
        <begin position="32"/>
        <end position="80"/>
    </location>
</feature>
<keyword evidence="1" id="KW-0732">Signal</keyword>
<comment type="caution">
    <text evidence="2">The sequence shown here is derived from an EMBL/GenBank/DDBJ whole genome shotgun (WGS) entry which is preliminary data.</text>
</comment>
<feature type="signal peptide" evidence="1">
    <location>
        <begin position="1"/>
        <end position="31"/>
    </location>
</feature>
<evidence type="ECO:0008006" key="4">
    <source>
        <dbReference type="Google" id="ProtNLM"/>
    </source>
</evidence>
<protein>
    <recommendedName>
        <fullName evidence="4">Secreted protein</fullName>
    </recommendedName>
</protein>
<evidence type="ECO:0000313" key="3">
    <source>
        <dbReference type="Proteomes" id="UP001174934"/>
    </source>
</evidence>
<organism evidence="2 3">
    <name type="scientific">Bombardia bombarda</name>
    <dbReference type="NCBI Taxonomy" id="252184"/>
    <lineage>
        <taxon>Eukaryota</taxon>
        <taxon>Fungi</taxon>
        <taxon>Dikarya</taxon>
        <taxon>Ascomycota</taxon>
        <taxon>Pezizomycotina</taxon>
        <taxon>Sordariomycetes</taxon>
        <taxon>Sordariomycetidae</taxon>
        <taxon>Sordariales</taxon>
        <taxon>Lasiosphaeriaceae</taxon>
        <taxon>Bombardia</taxon>
    </lineage>
</organism>
<evidence type="ECO:0000313" key="2">
    <source>
        <dbReference type="EMBL" id="KAK0610370.1"/>
    </source>
</evidence>
<gene>
    <name evidence="2" type="ORF">B0T17DRAFT_544348</name>
</gene>
<dbReference type="EMBL" id="JAULSR010000010">
    <property type="protein sequence ID" value="KAK0610370.1"/>
    <property type="molecule type" value="Genomic_DNA"/>
</dbReference>
<reference evidence="2" key="1">
    <citation type="submission" date="2023-06" db="EMBL/GenBank/DDBJ databases">
        <title>Genome-scale phylogeny and comparative genomics of the fungal order Sordariales.</title>
        <authorList>
            <consortium name="Lawrence Berkeley National Laboratory"/>
            <person name="Hensen N."/>
            <person name="Bonometti L."/>
            <person name="Westerberg I."/>
            <person name="Brannstrom I.O."/>
            <person name="Guillou S."/>
            <person name="Cros-Aarteil S."/>
            <person name="Calhoun S."/>
            <person name="Haridas S."/>
            <person name="Kuo A."/>
            <person name="Mondo S."/>
            <person name="Pangilinan J."/>
            <person name="Riley R."/>
            <person name="LaButti K."/>
            <person name="Andreopoulos B."/>
            <person name="Lipzen A."/>
            <person name="Chen C."/>
            <person name="Yanf M."/>
            <person name="Daum C."/>
            <person name="Ng V."/>
            <person name="Clum A."/>
            <person name="Steindorff A."/>
            <person name="Ohm R."/>
            <person name="Martin F."/>
            <person name="Silar P."/>
            <person name="Natvig D."/>
            <person name="Lalanne C."/>
            <person name="Gautier V."/>
            <person name="Ament-velasquez S.L."/>
            <person name="Kruys A."/>
            <person name="Hutchinson M.I."/>
            <person name="Powell A.J."/>
            <person name="Barry K."/>
            <person name="Miller A.N."/>
            <person name="Grigoriev I.V."/>
            <person name="Debuchy R."/>
            <person name="Gladieux P."/>
            <person name="Thoren M.H."/>
            <person name="Johannesson H."/>
        </authorList>
    </citation>
    <scope>NUCLEOTIDE SEQUENCE</scope>
    <source>
        <strain evidence="2">SMH3391-2</strain>
    </source>
</reference>
<accession>A0AA39U2F8</accession>
<keyword evidence="3" id="KW-1185">Reference proteome</keyword>
<evidence type="ECO:0000256" key="1">
    <source>
        <dbReference type="SAM" id="SignalP"/>
    </source>
</evidence>
<dbReference type="Proteomes" id="UP001174934">
    <property type="component" value="Unassembled WGS sequence"/>
</dbReference>
<name>A0AA39U2F8_9PEZI</name>